<keyword evidence="4 5" id="KW-0472">Membrane</keyword>
<keyword evidence="2 5" id="KW-0812">Transmembrane</keyword>
<dbReference type="InterPro" id="IPR036259">
    <property type="entry name" value="MFS_trans_sf"/>
</dbReference>
<feature type="transmembrane region" description="Helical" evidence="5">
    <location>
        <begin position="304"/>
        <end position="323"/>
    </location>
</feature>
<dbReference type="PANTHER" id="PTHR42718:SF11">
    <property type="entry name" value="MAJOR FACILITATOR SUPERFAMILY (MFS) PROFILE DOMAIN-CONTAINING PROTEIN"/>
    <property type="match status" value="1"/>
</dbReference>
<evidence type="ECO:0000256" key="4">
    <source>
        <dbReference type="ARBA" id="ARBA00023136"/>
    </source>
</evidence>
<proteinExistence type="predicted"/>
<evidence type="ECO:0000256" key="1">
    <source>
        <dbReference type="ARBA" id="ARBA00004141"/>
    </source>
</evidence>
<organism evidence="7 8">
    <name type="scientific">Cladobotryum mycophilum</name>
    <dbReference type="NCBI Taxonomy" id="491253"/>
    <lineage>
        <taxon>Eukaryota</taxon>
        <taxon>Fungi</taxon>
        <taxon>Dikarya</taxon>
        <taxon>Ascomycota</taxon>
        <taxon>Pezizomycotina</taxon>
        <taxon>Sordariomycetes</taxon>
        <taxon>Hypocreomycetidae</taxon>
        <taxon>Hypocreales</taxon>
        <taxon>Hypocreaceae</taxon>
        <taxon>Cladobotryum</taxon>
    </lineage>
</organism>
<keyword evidence="3 5" id="KW-1133">Transmembrane helix</keyword>
<sequence>MSESEKISPSTNVVAITEASEDLPHVTDVDKLGRQRPEVFSSAWMEVAFVISVLFSLGMATWPSNVLTLVAGSFLFPLGRVADMYGGYLVFNGGLIWFTIWTIVAGFSPNFIMLVVCRALQGLGAAAFMPAGISLLGKIYRPGPRKNFIFSLYGAMAPLGFFAGIIVGGMAQHLLSWRWYFFIGGIIAAVFCVGSILTAPKDYAETREMGVKMDWYGVCTTVPGLMLVIYAITDSANAPGGWISPRILTTLILGLIFLGAAVYVEGWVAEAPLIPADIFQVKYIKRMLFIELVLGKSPLLTSVYFAPWAGGGVVLAITSGVILHVIPGRILLVICGVTQVIAVLMFALMPDHPNYWAWIFTAMLAEATCNDILWTVSNVFLTTSLPKRRQGLAGALISVTLFLGGAFFLAIVDVAKAQFIASGMDLKHQYKYVFWIGVGIAGLALLVCFFINLDKADGDYTVDEKEQQNREGSATDVEPVSENVSQTNVAKVGAGQGVIVQVSEERGSQDVAKHNA</sequence>
<dbReference type="InterPro" id="IPR020846">
    <property type="entry name" value="MFS_dom"/>
</dbReference>
<dbReference type="InterPro" id="IPR011701">
    <property type="entry name" value="MFS"/>
</dbReference>
<feature type="transmembrane region" description="Helical" evidence="5">
    <location>
        <begin position="43"/>
        <end position="64"/>
    </location>
</feature>
<feature type="transmembrane region" description="Helical" evidence="5">
    <location>
        <begin position="148"/>
        <end position="167"/>
    </location>
</feature>
<feature type="transmembrane region" description="Helical" evidence="5">
    <location>
        <begin position="84"/>
        <end position="104"/>
    </location>
</feature>
<feature type="transmembrane region" description="Helical" evidence="5">
    <location>
        <begin position="215"/>
        <end position="233"/>
    </location>
</feature>
<feature type="domain" description="Major facilitator superfamily (MFS) profile" evidence="6">
    <location>
        <begin position="1"/>
        <end position="456"/>
    </location>
</feature>
<keyword evidence="8" id="KW-1185">Reference proteome</keyword>
<feature type="transmembrane region" description="Helical" evidence="5">
    <location>
        <begin position="432"/>
        <end position="453"/>
    </location>
</feature>
<protein>
    <submittedName>
        <fullName evidence="7">Efflux pump terJ-like protein</fullName>
    </submittedName>
</protein>
<dbReference type="Proteomes" id="UP001338125">
    <property type="component" value="Unassembled WGS sequence"/>
</dbReference>
<feature type="transmembrane region" description="Helical" evidence="5">
    <location>
        <begin position="330"/>
        <end position="349"/>
    </location>
</feature>
<evidence type="ECO:0000256" key="3">
    <source>
        <dbReference type="ARBA" id="ARBA00022989"/>
    </source>
</evidence>
<name>A0ABR0S8G8_9HYPO</name>
<feature type="transmembrane region" description="Helical" evidence="5">
    <location>
        <begin position="245"/>
        <end position="264"/>
    </location>
</feature>
<dbReference type="PROSITE" id="PS50850">
    <property type="entry name" value="MFS"/>
    <property type="match status" value="1"/>
</dbReference>
<dbReference type="EMBL" id="JAVFKD010000016">
    <property type="protein sequence ID" value="KAK5988070.1"/>
    <property type="molecule type" value="Genomic_DNA"/>
</dbReference>
<feature type="transmembrane region" description="Helical" evidence="5">
    <location>
        <begin position="111"/>
        <end position="136"/>
    </location>
</feature>
<evidence type="ECO:0000259" key="6">
    <source>
        <dbReference type="PROSITE" id="PS50850"/>
    </source>
</evidence>
<comment type="subcellular location">
    <subcellularLocation>
        <location evidence="1">Membrane</location>
        <topology evidence="1">Multi-pass membrane protein</topology>
    </subcellularLocation>
</comment>
<evidence type="ECO:0000313" key="8">
    <source>
        <dbReference type="Proteomes" id="UP001338125"/>
    </source>
</evidence>
<feature type="transmembrane region" description="Helical" evidence="5">
    <location>
        <begin position="392"/>
        <end position="412"/>
    </location>
</feature>
<reference evidence="7 8" key="1">
    <citation type="submission" date="2024-01" db="EMBL/GenBank/DDBJ databases">
        <title>Complete genome of Cladobotryum mycophilum ATHUM6906.</title>
        <authorList>
            <person name="Christinaki A.C."/>
            <person name="Myridakis A.I."/>
            <person name="Kouvelis V.N."/>
        </authorList>
    </citation>
    <scope>NUCLEOTIDE SEQUENCE [LARGE SCALE GENOMIC DNA]</scope>
    <source>
        <strain evidence="7 8">ATHUM6906</strain>
    </source>
</reference>
<evidence type="ECO:0000256" key="5">
    <source>
        <dbReference type="SAM" id="Phobius"/>
    </source>
</evidence>
<dbReference type="SUPFAM" id="SSF103473">
    <property type="entry name" value="MFS general substrate transporter"/>
    <property type="match status" value="1"/>
</dbReference>
<dbReference type="Gene3D" id="1.20.1250.20">
    <property type="entry name" value="MFS general substrate transporter like domains"/>
    <property type="match status" value="2"/>
</dbReference>
<feature type="transmembrane region" description="Helical" evidence="5">
    <location>
        <begin position="355"/>
        <end position="380"/>
    </location>
</feature>
<gene>
    <name evidence="7" type="ORF">PT974_12208</name>
</gene>
<evidence type="ECO:0000313" key="7">
    <source>
        <dbReference type="EMBL" id="KAK5988070.1"/>
    </source>
</evidence>
<feature type="transmembrane region" description="Helical" evidence="5">
    <location>
        <begin position="179"/>
        <end position="199"/>
    </location>
</feature>
<dbReference type="PANTHER" id="PTHR42718">
    <property type="entry name" value="MAJOR FACILITATOR SUPERFAMILY MULTIDRUG TRANSPORTER MFSC"/>
    <property type="match status" value="1"/>
</dbReference>
<accession>A0ABR0S8G8</accession>
<evidence type="ECO:0000256" key="2">
    <source>
        <dbReference type="ARBA" id="ARBA00022692"/>
    </source>
</evidence>
<dbReference type="Pfam" id="PF07690">
    <property type="entry name" value="MFS_1"/>
    <property type="match status" value="1"/>
</dbReference>
<comment type="caution">
    <text evidence="7">The sequence shown here is derived from an EMBL/GenBank/DDBJ whole genome shotgun (WGS) entry which is preliminary data.</text>
</comment>